<reference evidence="1 2" key="1">
    <citation type="journal article" date="2015" name="Microbiome">
        <title>Genomic resolution of linkages in carbon, nitrogen, and sulfur cycling among widespread estuary sediment bacteria.</title>
        <authorList>
            <person name="Baker B.J."/>
            <person name="Lazar C.S."/>
            <person name="Teske A.P."/>
            <person name="Dick G.J."/>
        </authorList>
    </citation>
    <scope>NUCLEOTIDE SEQUENCE [LARGE SCALE GENOMIC DNA]</scope>
    <source>
        <strain evidence="1">DG_54_3</strain>
    </source>
</reference>
<organism evidence="1 2">
    <name type="scientific">candidate division WOR-1 bacterium DG_54_3</name>
    <dbReference type="NCBI Taxonomy" id="1703775"/>
    <lineage>
        <taxon>Bacteria</taxon>
        <taxon>Bacillati</taxon>
        <taxon>Saganbacteria</taxon>
    </lineage>
</organism>
<protein>
    <submittedName>
        <fullName evidence="1">Uncharacterized protein</fullName>
    </submittedName>
</protein>
<proteinExistence type="predicted"/>
<sequence length="157" mass="18055">AGNQLALLSIGAFSEASSQELKPLAGLLLKNLVEIEVARPRKEMWESMGALSLNRIFADLKRREQRARFFTNNYGIKPEDIDSAEKLAGILRRSRMKMRTALPIYFNSLPTVIDNKVLKISLDFWHNFIGNDWFELNTLVHPFHPLNRQLAFIMPTE</sequence>
<comment type="caution">
    <text evidence="1">The sequence shown here is derived from an EMBL/GenBank/DDBJ whole genome shotgun (WGS) entry which is preliminary data.</text>
</comment>
<accession>A0A0S7XSJ0</accession>
<gene>
    <name evidence="1" type="ORF">AMJ44_10165</name>
</gene>
<evidence type="ECO:0000313" key="1">
    <source>
        <dbReference type="EMBL" id="KPJ65445.1"/>
    </source>
</evidence>
<dbReference type="Proteomes" id="UP000051861">
    <property type="component" value="Unassembled WGS sequence"/>
</dbReference>
<dbReference type="AlphaFoldDB" id="A0A0S7XSJ0"/>
<name>A0A0S7XSJ0_UNCSA</name>
<dbReference type="EMBL" id="LIZX01000116">
    <property type="protein sequence ID" value="KPJ65445.1"/>
    <property type="molecule type" value="Genomic_DNA"/>
</dbReference>
<feature type="non-terminal residue" evidence="1">
    <location>
        <position position="1"/>
    </location>
</feature>
<evidence type="ECO:0000313" key="2">
    <source>
        <dbReference type="Proteomes" id="UP000051861"/>
    </source>
</evidence>